<feature type="transmembrane region" description="Helical" evidence="11">
    <location>
        <begin position="470"/>
        <end position="490"/>
    </location>
</feature>
<evidence type="ECO:0000256" key="10">
    <source>
        <dbReference type="ARBA" id="ARBA00023136"/>
    </source>
</evidence>
<feature type="domain" description="Signal transduction histidine kinase osmosensitive K+ channel sensor N-terminal" evidence="13">
    <location>
        <begin position="21"/>
        <end position="230"/>
    </location>
</feature>
<evidence type="ECO:0000256" key="3">
    <source>
        <dbReference type="ARBA" id="ARBA00022679"/>
    </source>
</evidence>
<evidence type="ECO:0000256" key="4">
    <source>
        <dbReference type="ARBA" id="ARBA00022692"/>
    </source>
</evidence>
<name>A0A1V4AVD8_9BACT</name>
<dbReference type="Gene3D" id="1.20.120.620">
    <property type="entry name" value="Backbone structure of the membrane domain of e. Coli histidine kinase receptor kdpd"/>
    <property type="match status" value="1"/>
</dbReference>
<feature type="domain" description="UspA" evidence="12">
    <location>
        <begin position="251"/>
        <end position="365"/>
    </location>
</feature>
<dbReference type="Gene3D" id="3.30.450.40">
    <property type="match status" value="1"/>
</dbReference>
<dbReference type="SUPFAM" id="SSF55781">
    <property type="entry name" value="GAF domain-like"/>
    <property type="match status" value="1"/>
</dbReference>
<dbReference type="InterPro" id="IPR029016">
    <property type="entry name" value="GAF-like_dom_sf"/>
</dbReference>
<dbReference type="InterPro" id="IPR014729">
    <property type="entry name" value="Rossmann-like_a/b/a_fold"/>
</dbReference>
<organism evidence="15 16">
    <name type="scientific">Candidatus Brocadia carolinensis</name>
    <dbReference type="NCBI Taxonomy" id="1004156"/>
    <lineage>
        <taxon>Bacteria</taxon>
        <taxon>Pseudomonadati</taxon>
        <taxon>Planctomycetota</taxon>
        <taxon>Candidatus Brocadiia</taxon>
        <taxon>Candidatus Brocadiales</taxon>
        <taxon>Candidatus Brocadiaceae</taxon>
        <taxon>Candidatus Brocadia</taxon>
    </lineage>
</organism>
<dbReference type="SUPFAM" id="SSF52402">
    <property type="entry name" value="Adenine nucleotide alpha hydrolases-like"/>
    <property type="match status" value="1"/>
</dbReference>
<dbReference type="SUPFAM" id="SSF52540">
    <property type="entry name" value="P-loop containing nucleoside triphosphate hydrolases"/>
    <property type="match status" value="1"/>
</dbReference>
<dbReference type="FunFam" id="3.40.50.300:FF:000483">
    <property type="entry name" value="Sensor histidine kinase KdpD"/>
    <property type="match status" value="1"/>
</dbReference>
<evidence type="ECO:0000259" key="14">
    <source>
        <dbReference type="Pfam" id="PF13493"/>
    </source>
</evidence>
<proteinExistence type="predicted"/>
<dbReference type="Pfam" id="PF00582">
    <property type="entry name" value="Usp"/>
    <property type="match status" value="1"/>
</dbReference>
<dbReference type="InterPro" id="IPR038318">
    <property type="entry name" value="KdpD_sf"/>
</dbReference>
<dbReference type="EMBL" id="AYTS01000045">
    <property type="protein sequence ID" value="OOP57070.1"/>
    <property type="molecule type" value="Genomic_DNA"/>
</dbReference>
<keyword evidence="10 11" id="KW-0472">Membrane</keyword>
<feature type="transmembrane region" description="Helical" evidence="11">
    <location>
        <begin position="420"/>
        <end position="438"/>
    </location>
</feature>
<dbReference type="GO" id="GO:0005886">
    <property type="term" value="C:plasma membrane"/>
    <property type="evidence" value="ECO:0007669"/>
    <property type="project" value="TreeGrafter"/>
</dbReference>
<evidence type="ECO:0000256" key="8">
    <source>
        <dbReference type="ARBA" id="ARBA00022989"/>
    </source>
</evidence>
<keyword evidence="8 11" id="KW-1133">Transmembrane helix</keyword>
<dbReference type="InterPro" id="IPR025201">
    <property type="entry name" value="KdpD_TM"/>
</dbReference>
<dbReference type="GO" id="GO:0005737">
    <property type="term" value="C:cytoplasm"/>
    <property type="evidence" value="ECO:0007669"/>
    <property type="project" value="UniProtKB-ARBA"/>
</dbReference>
<keyword evidence="3" id="KW-0808">Transferase</keyword>
<comment type="caution">
    <text evidence="15">The sequence shown here is derived from an EMBL/GenBank/DDBJ whole genome shotgun (WGS) entry which is preliminary data.</text>
</comment>
<keyword evidence="5" id="KW-0547">Nucleotide-binding</keyword>
<evidence type="ECO:0000259" key="12">
    <source>
        <dbReference type="Pfam" id="PF00582"/>
    </source>
</evidence>
<feature type="transmembrane region" description="Helical" evidence="11">
    <location>
        <begin position="392"/>
        <end position="414"/>
    </location>
</feature>
<dbReference type="InterPro" id="IPR052023">
    <property type="entry name" value="Histidine_kinase_KdpD"/>
</dbReference>
<evidence type="ECO:0000259" key="13">
    <source>
        <dbReference type="Pfam" id="PF02702"/>
    </source>
</evidence>
<evidence type="ECO:0000256" key="2">
    <source>
        <dbReference type="ARBA" id="ARBA00022553"/>
    </source>
</evidence>
<dbReference type="GO" id="GO:0000155">
    <property type="term" value="F:phosphorelay sensor kinase activity"/>
    <property type="evidence" value="ECO:0007669"/>
    <property type="project" value="InterPro"/>
</dbReference>
<keyword evidence="2" id="KW-0597">Phosphoprotein</keyword>
<dbReference type="Pfam" id="PF13493">
    <property type="entry name" value="DUF4118"/>
    <property type="match status" value="1"/>
</dbReference>
<protein>
    <submittedName>
        <fullName evidence="15">Uncharacterized protein</fullName>
    </submittedName>
</protein>
<dbReference type="InterPro" id="IPR027417">
    <property type="entry name" value="P-loop_NTPase"/>
</dbReference>
<evidence type="ECO:0000313" key="15">
    <source>
        <dbReference type="EMBL" id="OOP57070.1"/>
    </source>
</evidence>
<keyword evidence="7" id="KW-0067">ATP-binding</keyword>
<dbReference type="Pfam" id="PF02702">
    <property type="entry name" value="KdpD"/>
    <property type="match status" value="1"/>
</dbReference>
<dbReference type="STRING" id="1004156.AYP45_05465"/>
<sequence length="734" mass="82218">MMEEKSDIDQILAKVKAEESKRGKLKIFFGAVAGVGKTYAMLEAARLRKKEGVDVVVGYVETHKRAETEMLLEELEVLPPKKIMYRGIELREFDLDEALKRKPSLILVDELAHTNAPGVRHAKRWQDIEELLNHGINAYTTLNVQHCESVHDLVAQITGVAVKEAVPDSFLEMADDIELIDLPSEELLKRLKEGKVYLGPQAERAATNFFKPGNLIALRQLALRYTARSVDAKMRAYKEMYSISKVWKASDRFLVCISGDPSAIRLIRSAKRIASETGADWIVAYVETPSFTRRPYRQNQVDALIRSAEKLGAEAIVLSGQGISETLLAYARSKNIGKIIVGKPKRLWLSELITGSVVNELARQSGEIDIYILSGEVEEKIPKPISVQRRPLSWKGAFGSVMVLVLCTMVNSLLFPVVELSNLIMVYLLGIICVAFFFGKRIAFLLSLLSVLCFDYFFVPPYFTFAVTDIQYIITFIVMLITGLVVNTLADRLRTQMISARLKEEHNQILYALNKELSKTSDADELIKIAIKHLEEFCKSPVAIFGVDQDKSVIVQAQGSLSLPLTSNEEGVINWVYEHGKMAGRGTDTLPGSKGIYLPLVGTEKTVGVFGAFPEDSRLLSDVRKMHFLEMMVAQIALAMEGAQLAAAMIRAEYAIGDERIRNLFLTTFSYDVPQKLDTVSRTISQLLKDDEIGQEEKKRLAEQIRFEAEQLHILAAELHRILKSTAGMVQDKK</sequence>
<dbReference type="GO" id="GO:0005524">
    <property type="term" value="F:ATP binding"/>
    <property type="evidence" value="ECO:0007669"/>
    <property type="project" value="UniProtKB-KW"/>
</dbReference>
<dbReference type="InterPro" id="IPR006016">
    <property type="entry name" value="UspA"/>
</dbReference>
<evidence type="ECO:0000256" key="11">
    <source>
        <dbReference type="SAM" id="Phobius"/>
    </source>
</evidence>
<keyword evidence="6" id="KW-0418">Kinase</keyword>
<dbReference type="Proteomes" id="UP000189681">
    <property type="component" value="Unassembled WGS sequence"/>
</dbReference>
<dbReference type="CDD" id="cd01987">
    <property type="entry name" value="USP_KdpD-like"/>
    <property type="match status" value="1"/>
</dbReference>
<keyword evidence="9" id="KW-0902">Two-component regulatory system</keyword>
<feature type="domain" description="Sensor protein KdpD transmembrane" evidence="14">
    <location>
        <begin position="400"/>
        <end position="501"/>
    </location>
</feature>
<dbReference type="Gene3D" id="3.40.50.300">
    <property type="entry name" value="P-loop containing nucleotide triphosphate hydrolases"/>
    <property type="match status" value="1"/>
</dbReference>
<accession>A0A1V4AVD8</accession>
<evidence type="ECO:0000256" key="9">
    <source>
        <dbReference type="ARBA" id="ARBA00023012"/>
    </source>
</evidence>
<comment type="subcellular location">
    <subcellularLocation>
        <location evidence="1">Membrane</location>
        <topology evidence="1">Multi-pass membrane protein</topology>
    </subcellularLocation>
</comment>
<dbReference type="PANTHER" id="PTHR45569">
    <property type="entry name" value="SENSOR PROTEIN KDPD"/>
    <property type="match status" value="1"/>
</dbReference>
<evidence type="ECO:0000256" key="6">
    <source>
        <dbReference type="ARBA" id="ARBA00022777"/>
    </source>
</evidence>
<evidence type="ECO:0000256" key="7">
    <source>
        <dbReference type="ARBA" id="ARBA00022840"/>
    </source>
</evidence>
<dbReference type="InterPro" id="IPR003852">
    <property type="entry name" value="Sig_transdc_His_kinase_KdpD_N"/>
</dbReference>
<dbReference type="PANTHER" id="PTHR45569:SF1">
    <property type="entry name" value="SENSOR PROTEIN KDPD"/>
    <property type="match status" value="1"/>
</dbReference>
<dbReference type="Gene3D" id="3.40.50.620">
    <property type="entry name" value="HUPs"/>
    <property type="match status" value="1"/>
</dbReference>
<gene>
    <name evidence="15" type="ORF">AYP45_05465</name>
</gene>
<dbReference type="AlphaFoldDB" id="A0A1V4AVD8"/>
<reference evidence="15 16" key="1">
    <citation type="journal article" date="2017" name="Water Res.">
        <title>Discovery and metagenomic analysis of an anammox bacterial enrichment related to Candidatus "Brocadia caroliniensis" in a full-scale glycerol-fed nitritation-denitritation separate centrate treatment process.</title>
        <authorList>
            <person name="Park H."/>
            <person name="Brotto A.C."/>
            <person name="van Loosdrecht M.C."/>
            <person name="Chandran K."/>
        </authorList>
    </citation>
    <scope>NUCLEOTIDE SEQUENCE [LARGE SCALE GENOMIC DNA]</scope>
    <source>
        <strain evidence="15">26THWARD</strain>
    </source>
</reference>
<evidence type="ECO:0000256" key="1">
    <source>
        <dbReference type="ARBA" id="ARBA00004141"/>
    </source>
</evidence>
<evidence type="ECO:0000313" key="16">
    <source>
        <dbReference type="Proteomes" id="UP000189681"/>
    </source>
</evidence>
<keyword evidence="4 11" id="KW-0812">Transmembrane</keyword>
<evidence type="ECO:0000256" key="5">
    <source>
        <dbReference type="ARBA" id="ARBA00022741"/>
    </source>
</evidence>